<dbReference type="EMBL" id="LNYE01000022">
    <property type="protein sequence ID" value="KTD10663.1"/>
    <property type="molecule type" value="Genomic_DNA"/>
</dbReference>
<dbReference type="InterPro" id="IPR050739">
    <property type="entry name" value="MFP"/>
</dbReference>
<protein>
    <submittedName>
        <fullName evidence="4">HlyD family secretion protein</fullName>
    </submittedName>
    <submittedName>
        <fullName evidence="3">Secretion system protein D</fullName>
    </submittedName>
</protein>
<reference evidence="4 6" key="2">
    <citation type="submission" date="2018-06" db="EMBL/GenBank/DDBJ databases">
        <authorList>
            <consortium name="Pathogen Informatics"/>
            <person name="Doyle S."/>
        </authorList>
    </citation>
    <scope>NUCLEOTIDE SEQUENCE [LARGE SCALE GENOMIC DNA]</scope>
    <source>
        <strain evidence="4 6">NCTC12388</strain>
    </source>
</reference>
<feature type="transmembrane region" description="Helical" evidence="2">
    <location>
        <begin position="36"/>
        <end position="55"/>
    </location>
</feature>
<feature type="coiled-coil region" evidence="1">
    <location>
        <begin position="144"/>
        <end position="178"/>
    </location>
</feature>
<keyword evidence="5" id="KW-1185">Reference proteome</keyword>
<evidence type="ECO:0000313" key="5">
    <source>
        <dbReference type="Proteomes" id="UP000054691"/>
    </source>
</evidence>
<evidence type="ECO:0000313" key="6">
    <source>
        <dbReference type="Proteomes" id="UP000254476"/>
    </source>
</evidence>
<keyword evidence="2" id="KW-0812">Transmembrane</keyword>
<dbReference type="NCBIfam" id="TIGR03794">
    <property type="entry name" value="NHLM_micro_HlyD"/>
    <property type="match status" value="1"/>
</dbReference>
<dbReference type="Gene3D" id="2.40.50.100">
    <property type="match status" value="1"/>
</dbReference>
<keyword evidence="2" id="KW-0472">Membrane</keyword>
<gene>
    <name evidence="4" type="primary">lssD_2</name>
    <name evidence="3" type="ORF">Lgra_1629</name>
    <name evidence="4" type="ORF">NCTC12388_01159</name>
</gene>
<accession>A0A378J8F0</accession>
<name>A0A378J8F0_9GAMM</name>
<evidence type="ECO:0000256" key="2">
    <source>
        <dbReference type="SAM" id="Phobius"/>
    </source>
</evidence>
<dbReference type="InterPro" id="IPR022275">
    <property type="entry name" value="NHPM_bacteriocin_SS_HylD"/>
</dbReference>
<evidence type="ECO:0000313" key="3">
    <source>
        <dbReference type="EMBL" id="KTD10663.1"/>
    </source>
</evidence>
<evidence type="ECO:0000313" key="4">
    <source>
        <dbReference type="EMBL" id="STX43646.1"/>
    </source>
</evidence>
<sequence>MSNNKGSIKFRKKALEHINNPVPLDDTLQVITLKNWLKFLVLILIIGGCLIWLIWGKLFIRTSGKGVLMSLSGDIETVQAAENAGFVQQINVRVGQHIPKDTILATINSDLATQLQLQENYLKKLKHEQQVLSKRADFVVKDLKAKQEEQIVKINASLQAAKEKLKQLEVLLILKEKAMKKGILDLPNVTETRIEYYRLLQEINSHEADLILMQSNLVELQDKWQERQKELALIIYKEEHEYQLIKKRWQQTNLVKSPTSGIIAEIRVKSGDYVQPGHPLISIIPTDQNLYALVFVPASKGKLIKPGMKAQIAPAMINKFEFGAIKGKVESISPLPVTPQMMLTLLKNQQMVNALLPEEPQLAVRVLLLKNPATPTGYQWTTSQGPLIHLTQGTLVDALFDVEVKKPINILMHLTFKSTVQDKIDESSKNEPKAR</sequence>
<dbReference type="RefSeq" id="WP_058498780.1">
    <property type="nucleotide sequence ID" value="NZ_CAAAHW010000001.1"/>
</dbReference>
<dbReference type="EMBL" id="UGOB01000001">
    <property type="protein sequence ID" value="STX43646.1"/>
    <property type="molecule type" value="Genomic_DNA"/>
</dbReference>
<dbReference type="PANTHER" id="PTHR30386:SF28">
    <property type="entry name" value="EXPORTED PROTEIN"/>
    <property type="match status" value="1"/>
</dbReference>
<dbReference type="Proteomes" id="UP000254476">
    <property type="component" value="Unassembled WGS sequence"/>
</dbReference>
<evidence type="ECO:0000256" key="1">
    <source>
        <dbReference type="SAM" id="Coils"/>
    </source>
</evidence>
<reference evidence="3 5" key="1">
    <citation type="submission" date="2015-11" db="EMBL/GenBank/DDBJ databases">
        <title>Genomic analysis of 38 Legionella species identifies large and diverse effector repertoires.</title>
        <authorList>
            <person name="Burstein D."/>
            <person name="Amaro F."/>
            <person name="Zusman T."/>
            <person name="Lifshitz Z."/>
            <person name="Cohen O."/>
            <person name="Gilbert J.A."/>
            <person name="Pupko T."/>
            <person name="Shuman H.A."/>
            <person name="Segal G."/>
        </authorList>
    </citation>
    <scope>NUCLEOTIDE SEQUENCE [LARGE SCALE GENOMIC DNA]</scope>
    <source>
        <strain evidence="3 5">Lyon 8420412</strain>
    </source>
</reference>
<dbReference type="PANTHER" id="PTHR30386">
    <property type="entry name" value="MEMBRANE FUSION SUBUNIT OF EMRAB-TOLC MULTIDRUG EFFLUX PUMP"/>
    <property type="match status" value="1"/>
</dbReference>
<proteinExistence type="predicted"/>
<keyword evidence="2" id="KW-1133">Transmembrane helix</keyword>
<organism evidence="4 6">
    <name type="scientific">Legionella gratiana</name>
    <dbReference type="NCBI Taxonomy" id="45066"/>
    <lineage>
        <taxon>Bacteria</taxon>
        <taxon>Pseudomonadati</taxon>
        <taxon>Pseudomonadota</taxon>
        <taxon>Gammaproteobacteria</taxon>
        <taxon>Legionellales</taxon>
        <taxon>Legionellaceae</taxon>
        <taxon>Legionella</taxon>
    </lineage>
</organism>
<keyword evidence="1" id="KW-0175">Coiled coil</keyword>
<dbReference type="STRING" id="45066.Lgra_1629"/>
<dbReference type="Proteomes" id="UP000054691">
    <property type="component" value="Unassembled WGS sequence"/>
</dbReference>
<dbReference type="AlphaFoldDB" id="A0A378J8F0"/>